<dbReference type="Pfam" id="PF02348">
    <property type="entry name" value="CTP_transf_3"/>
    <property type="match status" value="1"/>
</dbReference>
<dbReference type="RefSeq" id="WP_308347478.1">
    <property type="nucleotide sequence ID" value="NZ_CP129971.1"/>
</dbReference>
<keyword evidence="1" id="KW-0548">Nucleotidyltransferase</keyword>
<dbReference type="GO" id="GO:0008781">
    <property type="term" value="F:N-acylneuraminate cytidylyltransferase activity"/>
    <property type="evidence" value="ECO:0007669"/>
    <property type="project" value="TreeGrafter"/>
</dbReference>
<protein>
    <submittedName>
        <fullName evidence="1">Acylneuraminate cytidylyltransferase family protein</fullName>
        <ecNumber evidence="1">2.7.7.-</ecNumber>
    </submittedName>
</protein>
<organism evidence="1 2">
    <name type="scientific">Marivirga salinarum</name>
    <dbReference type="NCBI Taxonomy" id="3059078"/>
    <lineage>
        <taxon>Bacteria</taxon>
        <taxon>Pseudomonadati</taxon>
        <taxon>Bacteroidota</taxon>
        <taxon>Cytophagia</taxon>
        <taxon>Cytophagales</taxon>
        <taxon>Marivirgaceae</taxon>
        <taxon>Marivirga</taxon>
    </lineage>
</organism>
<dbReference type="EC" id="2.7.7.-" evidence="1"/>
<accession>A0AA49JB79</accession>
<dbReference type="InterPro" id="IPR050793">
    <property type="entry name" value="CMP-NeuNAc_synthase"/>
</dbReference>
<dbReference type="InterPro" id="IPR003329">
    <property type="entry name" value="Cytidylyl_trans"/>
</dbReference>
<name>A0AA49JB79_9BACT</name>
<dbReference type="CDD" id="cd02513">
    <property type="entry name" value="CMP-NeuAc_Synthase"/>
    <property type="match status" value="1"/>
</dbReference>
<dbReference type="EMBL" id="CP129971">
    <property type="protein sequence ID" value="WKK74526.2"/>
    <property type="molecule type" value="Genomic_DNA"/>
</dbReference>
<dbReference type="PANTHER" id="PTHR21485">
    <property type="entry name" value="HAD SUPERFAMILY MEMBERS CMAS AND KDSC"/>
    <property type="match status" value="1"/>
</dbReference>
<proteinExistence type="predicted"/>
<dbReference type="InterPro" id="IPR029044">
    <property type="entry name" value="Nucleotide-diphossugar_trans"/>
</dbReference>
<dbReference type="SUPFAM" id="SSF53448">
    <property type="entry name" value="Nucleotide-diphospho-sugar transferases"/>
    <property type="match status" value="1"/>
</dbReference>
<evidence type="ECO:0000313" key="1">
    <source>
        <dbReference type="EMBL" id="WKK74526.2"/>
    </source>
</evidence>
<gene>
    <name evidence="1" type="ORF">QYS49_22755</name>
</gene>
<reference evidence="1 2" key="1">
    <citation type="submission" date="2023-08" db="EMBL/GenBank/DDBJ databases">
        <title>Comparative genomics and taxonomic characterization of three novel marine species of genus Marivirga.</title>
        <authorList>
            <person name="Muhammad N."/>
            <person name="Kim S.-G."/>
        </authorList>
    </citation>
    <scope>NUCLEOTIDE SEQUENCE [LARGE SCALE GENOMIC DNA]</scope>
    <source>
        <strain evidence="1 2">BDSF4-3</strain>
    </source>
</reference>
<dbReference type="PANTHER" id="PTHR21485:SF6">
    <property type="entry name" value="N-ACYLNEURAMINATE CYTIDYLYLTRANSFERASE-RELATED"/>
    <property type="match status" value="1"/>
</dbReference>
<keyword evidence="2" id="KW-1185">Reference proteome</keyword>
<evidence type="ECO:0000313" key="2">
    <source>
        <dbReference type="Proteomes" id="UP001230496"/>
    </source>
</evidence>
<dbReference type="AlphaFoldDB" id="A0AA49JB79"/>
<dbReference type="Gene3D" id="3.90.550.10">
    <property type="entry name" value="Spore Coat Polysaccharide Biosynthesis Protein SpsA, Chain A"/>
    <property type="match status" value="1"/>
</dbReference>
<keyword evidence="1" id="KW-0808">Transferase</keyword>
<dbReference type="KEGG" id="msaa:QYS49_22755"/>
<dbReference type="Proteomes" id="UP001230496">
    <property type="component" value="Chromosome"/>
</dbReference>
<sequence length="230" mass="26189">MKPLVIIPARGGSKGVPRKNIKELGGKPLIYYTIEAAREVFEDKHIIVSTDDEEIKAVVEKTGLKVPFTRPAILATDEAGTHEVLMHAIKFSEENGYHPDVLILLQPTSPFRTETHIKEALALYHDGLDMVVSVKETKSNPYYVLFEEDKNGYLRKSKEGDFTRRQDVPKVWEYNGSIYIISINSLKKNPLHSFKKIRKFVMNDFSSHDIDNQIDWLSAESIIFGNVLKS</sequence>